<dbReference type="Proteomes" id="UP000324767">
    <property type="component" value="Unassembled WGS sequence"/>
</dbReference>
<dbReference type="AlphaFoldDB" id="A0A5M8PML5"/>
<reference evidence="2 3" key="1">
    <citation type="submission" date="2019-09" db="EMBL/GenBank/DDBJ databases">
        <title>The hologenome of the rock-dwelling lichen Lasallia pustulata.</title>
        <authorList>
            <person name="Greshake Tzovaras B."/>
            <person name="Segers F."/>
            <person name="Bicker A."/>
            <person name="Dal Grande F."/>
            <person name="Otte J."/>
            <person name="Hankeln T."/>
            <person name="Schmitt I."/>
            <person name="Ebersberger I."/>
        </authorList>
    </citation>
    <scope>NUCLEOTIDE SEQUENCE [LARGE SCALE GENOMIC DNA]</scope>
    <source>
        <strain evidence="2">A1-1</strain>
    </source>
</reference>
<evidence type="ECO:0000256" key="1">
    <source>
        <dbReference type="SAM" id="SignalP"/>
    </source>
</evidence>
<dbReference type="EMBL" id="VXIT01000009">
    <property type="protein sequence ID" value="KAA6410679.1"/>
    <property type="molecule type" value="Genomic_DNA"/>
</dbReference>
<name>A0A5M8PML5_9LECA</name>
<gene>
    <name evidence="2" type="ORF">FRX48_06102</name>
</gene>
<organism evidence="2 3">
    <name type="scientific">Lasallia pustulata</name>
    <dbReference type="NCBI Taxonomy" id="136370"/>
    <lineage>
        <taxon>Eukaryota</taxon>
        <taxon>Fungi</taxon>
        <taxon>Dikarya</taxon>
        <taxon>Ascomycota</taxon>
        <taxon>Pezizomycotina</taxon>
        <taxon>Lecanoromycetes</taxon>
        <taxon>OSLEUM clade</taxon>
        <taxon>Umbilicariomycetidae</taxon>
        <taxon>Umbilicariales</taxon>
        <taxon>Umbilicariaceae</taxon>
        <taxon>Lasallia</taxon>
    </lineage>
</organism>
<evidence type="ECO:0000313" key="2">
    <source>
        <dbReference type="EMBL" id="KAA6410679.1"/>
    </source>
</evidence>
<evidence type="ECO:0000313" key="3">
    <source>
        <dbReference type="Proteomes" id="UP000324767"/>
    </source>
</evidence>
<feature type="chain" id="PRO_5024342318" evidence="1">
    <location>
        <begin position="20"/>
        <end position="101"/>
    </location>
</feature>
<accession>A0A5M8PML5</accession>
<sequence length="101" mass="10567">MNPTTTLLAFLALATTVLSTPTSTNATCTTTLILPAPTFALGPTSTTYSTTLTKTSRVDCSGCALSTSTRYLGVGPVAHFTTTETDRATTRTVVVCEKSKR</sequence>
<protein>
    <submittedName>
        <fullName evidence="2">Uncharacterized protein</fullName>
    </submittedName>
</protein>
<comment type="caution">
    <text evidence="2">The sequence shown here is derived from an EMBL/GenBank/DDBJ whole genome shotgun (WGS) entry which is preliminary data.</text>
</comment>
<proteinExistence type="predicted"/>
<feature type="signal peptide" evidence="1">
    <location>
        <begin position="1"/>
        <end position="19"/>
    </location>
</feature>
<keyword evidence="1" id="KW-0732">Signal</keyword>